<dbReference type="RefSeq" id="WP_265364077.1">
    <property type="nucleotide sequence ID" value="NZ_CP110636.1"/>
</dbReference>
<keyword evidence="3" id="KW-0378">Hydrolase</keyword>
<dbReference type="EMBL" id="CP110636">
    <property type="protein sequence ID" value="UZJ32858.1"/>
    <property type="molecule type" value="Genomic_DNA"/>
</dbReference>
<evidence type="ECO:0000313" key="4">
    <source>
        <dbReference type="Proteomes" id="UP001164959"/>
    </source>
</evidence>
<dbReference type="SUPFAM" id="SSF56784">
    <property type="entry name" value="HAD-like"/>
    <property type="match status" value="1"/>
</dbReference>
<name>A0ABY6PG59_9ACTN</name>
<protein>
    <submittedName>
        <fullName evidence="3">HAD family hydrolase</fullName>
    </submittedName>
</protein>
<dbReference type="InterPro" id="IPR023214">
    <property type="entry name" value="HAD_sf"/>
</dbReference>
<dbReference type="InterPro" id="IPR006380">
    <property type="entry name" value="SPP-like_dom"/>
</dbReference>
<organism evidence="3 4">
    <name type="scientific">Streptomyces endophytica</name>
    <dbReference type="NCBI Taxonomy" id="2991496"/>
    <lineage>
        <taxon>Bacteria</taxon>
        <taxon>Bacillati</taxon>
        <taxon>Actinomycetota</taxon>
        <taxon>Actinomycetes</taxon>
        <taxon>Kitasatosporales</taxon>
        <taxon>Streptomycetaceae</taxon>
        <taxon>Streptomyces</taxon>
    </lineage>
</organism>
<dbReference type="GO" id="GO:0016787">
    <property type="term" value="F:hydrolase activity"/>
    <property type="evidence" value="ECO:0007669"/>
    <property type="project" value="UniProtKB-KW"/>
</dbReference>
<gene>
    <name evidence="3" type="ORF">OJ254_24425</name>
</gene>
<reference evidence="3" key="1">
    <citation type="submission" date="2022-11" db="EMBL/GenBank/DDBJ databases">
        <title>Identification and genomic analyses of a novel endophytic actinobacterium Streptomyces endophytica sp. nov. with potential for biocontrol of Yam anthracnose.</title>
        <authorList>
            <person name="Huang X."/>
        </authorList>
    </citation>
    <scope>NUCLEOTIDE SEQUENCE</scope>
    <source>
        <strain evidence="3">HNM0140</strain>
    </source>
</reference>
<sequence>MTSLRPGERTAPAPKVLVTDLDGTLLGGDRADRGRLRAALERHPEVTVVFATGRSLTSVERILDRDPLVPRPRWIIADVGASVIDGSDRSRVDVVQNQLREGWPGHRRVRERMARFPELEYQEGWSRRAAARSSCAPGGSPTTSPPR</sequence>
<feature type="domain" description="Sucrose phosphatase-like" evidence="2">
    <location>
        <begin position="14"/>
        <end position="125"/>
    </location>
</feature>
<dbReference type="Gene3D" id="3.40.50.1000">
    <property type="entry name" value="HAD superfamily/HAD-like"/>
    <property type="match status" value="1"/>
</dbReference>
<dbReference type="Pfam" id="PF05116">
    <property type="entry name" value="S6PP"/>
    <property type="match status" value="1"/>
</dbReference>
<proteinExistence type="predicted"/>
<dbReference type="InterPro" id="IPR036412">
    <property type="entry name" value="HAD-like_sf"/>
</dbReference>
<keyword evidence="4" id="KW-1185">Reference proteome</keyword>
<dbReference type="Proteomes" id="UP001164959">
    <property type="component" value="Chromosome"/>
</dbReference>
<evidence type="ECO:0000313" key="3">
    <source>
        <dbReference type="EMBL" id="UZJ32858.1"/>
    </source>
</evidence>
<evidence type="ECO:0000256" key="1">
    <source>
        <dbReference type="SAM" id="MobiDB-lite"/>
    </source>
</evidence>
<evidence type="ECO:0000259" key="2">
    <source>
        <dbReference type="Pfam" id="PF05116"/>
    </source>
</evidence>
<accession>A0ABY6PG59</accession>
<feature type="region of interest" description="Disordered" evidence="1">
    <location>
        <begin position="123"/>
        <end position="147"/>
    </location>
</feature>